<dbReference type="InterPro" id="IPR051368">
    <property type="entry name" value="SerProtInhib-TIL_Domain"/>
</dbReference>
<keyword evidence="6" id="KW-1015">Disulfide bond</keyword>
<feature type="domain" description="TIL" evidence="8">
    <location>
        <begin position="24"/>
        <end position="77"/>
    </location>
</feature>
<evidence type="ECO:0000256" key="1">
    <source>
        <dbReference type="ARBA" id="ARBA00004613"/>
    </source>
</evidence>
<evidence type="ECO:0000256" key="7">
    <source>
        <dbReference type="SAM" id="SignalP"/>
    </source>
</evidence>
<dbReference type="Gene3D" id="2.10.25.10">
    <property type="entry name" value="Laminin"/>
    <property type="match status" value="1"/>
</dbReference>
<dbReference type="AlphaFoldDB" id="A0AAW0ZR52"/>
<keyword evidence="5" id="KW-0722">Serine protease inhibitor</keyword>
<comment type="subcellular location">
    <subcellularLocation>
        <location evidence="1">Secreted</location>
    </subcellularLocation>
</comment>
<feature type="chain" id="PRO_5043553292" description="TIL domain-containing protein" evidence="7">
    <location>
        <begin position="21"/>
        <end position="77"/>
    </location>
</feature>
<dbReference type="GO" id="GO:0004867">
    <property type="term" value="F:serine-type endopeptidase inhibitor activity"/>
    <property type="evidence" value="ECO:0007669"/>
    <property type="project" value="UniProtKB-KW"/>
</dbReference>
<dbReference type="SUPFAM" id="SSF57567">
    <property type="entry name" value="Serine protease inhibitors"/>
    <property type="match status" value="1"/>
</dbReference>
<evidence type="ECO:0000256" key="2">
    <source>
        <dbReference type="ARBA" id="ARBA00007611"/>
    </source>
</evidence>
<feature type="signal peptide" evidence="7">
    <location>
        <begin position="1"/>
        <end position="20"/>
    </location>
</feature>
<dbReference type="PANTHER" id="PTHR23259:SF70">
    <property type="entry name" value="ACCESSORY GLAND PROTEIN ACP62F-RELATED"/>
    <property type="match status" value="1"/>
</dbReference>
<evidence type="ECO:0000259" key="8">
    <source>
        <dbReference type="Pfam" id="PF01826"/>
    </source>
</evidence>
<organism evidence="9 10">
    <name type="scientific">Tetragonisca angustula</name>
    <dbReference type="NCBI Taxonomy" id="166442"/>
    <lineage>
        <taxon>Eukaryota</taxon>
        <taxon>Metazoa</taxon>
        <taxon>Ecdysozoa</taxon>
        <taxon>Arthropoda</taxon>
        <taxon>Hexapoda</taxon>
        <taxon>Insecta</taxon>
        <taxon>Pterygota</taxon>
        <taxon>Neoptera</taxon>
        <taxon>Endopterygota</taxon>
        <taxon>Hymenoptera</taxon>
        <taxon>Apocrita</taxon>
        <taxon>Aculeata</taxon>
        <taxon>Apoidea</taxon>
        <taxon>Anthophila</taxon>
        <taxon>Apidae</taxon>
        <taxon>Tetragonisca</taxon>
    </lineage>
</organism>
<dbReference type="PANTHER" id="PTHR23259">
    <property type="entry name" value="RIDDLE"/>
    <property type="match status" value="1"/>
</dbReference>
<keyword evidence="7" id="KW-0732">Signal</keyword>
<evidence type="ECO:0000256" key="5">
    <source>
        <dbReference type="ARBA" id="ARBA00022900"/>
    </source>
</evidence>
<name>A0AAW0ZR52_9HYME</name>
<dbReference type="EMBL" id="JAWNGG020000133">
    <property type="protein sequence ID" value="KAK9300100.1"/>
    <property type="molecule type" value="Genomic_DNA"/>
</dbReference>
<dbReference type="Proteomes" id="UP001432146">
    <property type="component" value="Unassembled WGS sequence"/>
</dbReference>
<keyword evidence="4" id="KW-0646">Protease inhibitor</keyword>
<dbReference type="Pfam" id="PF01826">
    <property type="entry name" value="TIL"/>
    <property type="match status" value="1"/>
</dbReference>
<sequence>MSRVIVLLLLAVVCVSFVNAGIICPPNQVFKFCGTACEPRCGRPPQPNCIAKCVTDCQCVDGYVRNSLNECVLPNEC</sequence>
<dbReference type="GO" id="GO:0005576">
    <property type="term" value="C:extracellular region"/>
    <property type="evidence" value="ECO:0007669"/>
    <property type="project" value="UniProtKB-SubCell"/>
</dbReference>
<evidence type="ECO:0000256" key="6">
    <source>
        <dbReference type="ARBA" id="ARBA00023157"/>
    </source>
</evidence>
<gene>
    <name evidence="9" type="ORF">QLX08_007093</name>
</gene>
<dbReference type="CDD" id="cd19941">
    <property type="entry name" value="TIL"/>
    <property type="match status" value="1"/>
</dbReference>
<dbReference type="InterPro" id="IPR002919">
    <property type="entry name" value="TIL_dom"/>
</dbReference>
<dbReference type="InterPro" id="IPR036084">
    <property type="entry name" value="Ser_inhib-like_sf"/>
</dbReference>
<evidence type="ECO:0000256" key="4">
    <source>
        <dbReference type="ARBA" id="ARBA00022690"/>
    </source>
</evidence>
<accession>A0AAW0ZR52</accession>
<evidence type="ECO:0000256" key="3">
    <source>
        <dbReference type="ARBA" id="ARBA00022525"/>
    </source>
</evidence>
<comment type="similarity">
    <text evidence="2">Belongs to the serine protease inhibitor-like (TIL domain-containing) family.</text>
</comment>
<evidence type="ECO:0000313" key="10">
    <source>
        <dbReference type="Proteomes" id="UP001432146"/>
    </source>
</evidence>
<keyword evidence="3" id="KW-0964">Secreted</keyword>
<proteinExistence type="inferred from homology"/>
<evidence type="ECO:0000313" key="9">
    <source>
        <dbReference type="EMBL" id="KAK9300100.1"/>
    </source>
</evidence>
<protein>
    <recommendedName>
        <fullName evidence="8">TIL domain-containing protein</fullName>
    </recommendedName>
</protein>
<reference evidence="9 10" key="1">
    <citation type="submission" date="2024-05" db="EMBL/GenBank/DDBJ databases">
        <title>The nuclear and mitochondrial genome assemblies of Tetragonisca angustula (Apidae: Meliponini), a tiny yet remarkable pollinator in the Neotropics.</title>
        <authorList>
            <person name="Ferrari R."/>
            <person name="Ricardo P.C."/>
            <person name="Dias F.C."/>
            <person name="Araujo N.S."/>
            <person name="Soares D.O."/>
            <person name="Zhou Q.-S."/>
            <person name="Zhu C.-D."/>
            <person name="Coutinho L."/>
            <person name="Airas M.C."/>
            <person name="Batista T.M."/>
        </authorList>
    </citation>
    <scope>NUCLEOTIDE SEQUENCE [LARGE SCALE GENOMIC DNA]</scope>
    <source>
        <strain evidence="9">ASF017062</strain>
        <tissue evidence="9">Abdomen</tissue>
    </source>
</reference>
<keyword evidence="10" id="KW-1185">Reference proteome</keyword>
<comment type="caution">
    <text evidence="9">The sequence shown here is derived from an EMBL/GenBank/DDBJ whole genome shotgun (WGS) entry which is preliminary data.</text>
</comment>